<protein>
    <submittedName>
        <fullName evidence="2">Uncharacterized protein</fullName>
    </submittedName>
</protein>
<reference evidence="2 3" key="1">
    <citation type="submission" date="2018-10" db="EMBL/GenBank/DDBJ databases">
        <authorList>
            <person name="Ekblom R."/>
            <person name="Jareborg N."/>
        </authorList>
    </citation>
    <scope>NUCLEOTIDE SEQUENCE [LARGE SCALE GENOMIC DNA]</scope>
    <source>
        <tissue evidence="2">Muscle</tissue>
    </source>
</reference>
<proteinExistence type="predicted"/>
<comment type="caution">
    <text evidence="2">The sequence shown here is derived from an EMBL/GenBank/DDBJ whole genome shotgun (WGS) entry which is preliminary data.</text>
</comment>
<evidence type="ECO:0000313" key="3">
    <source>
        <dbReference type="Proteomes" id="UP000269945"/>
    </source>
</evidence>
<gene>
    <name evidence="2" type="ORF">BN2614_LOCUS2</name>
</gene>
<dbReference type="AlphaFoldDB" id="A0A9X9LE40"/>
<feature type="non-terminal residue" evidence="2">
    <location>
        <position position="1"/>
    </location>
</feature>
<organism evidence="2 3">
    <name type="scientific">Gulo gulo</name>
    <name type="common">Wolverine</name>
    <name type="synonym">Gluton</name>
    <dbReference type="NCBI Taxonomy" id="48420"/>
    <lineage>
        <taxon>Eukaryota</taxon>
        <taxon>Metazoa</taxon>
        <taxon>Chordata</taxon>
        <taxon>Craniata</taxon>
        <taxon>Vertebrata</taxon>
        <taxon>Euteleostomi</taxon>
        <taxon>Mammalia</taxon>
        <taxon>Eutheria</taxon>
        <taxon>Laurasiatheria</taxon>
        <taxon>Carnivora</taxon>
        <taxon>Caniformia</taxon>
        <taxon>Musteloidea</taxon>
        <taxon>Mustelidae</taxon>
        <taxon>Guloninae</taxon>
        <taxon>Gulo</taxon>
    </lineage>
</organism>
<sequence>TSQAVPPRLAASGPDRWVPRAIQDTVERLFCCPSLRTGGLGRTGSQASYLPVTTHLSAPRGNRLTHCHLSDHVRPFLRICKTLYHGPLHQTLNEGTRVRRSFHGGLVLCLVPKRIGVSHQRTRLGFPSHRHPGTNGNRAIPTLKPEALRRHDRGKKSDPNGAAKSILG</sequence>
<dbReference type="Proteomes" id="UP000269945">
    <property type="component" value="Unassembled WGS sequence"/>
</dbReference>
<name>A0A9X9LE40_GULGU</name>
<dbReference type="EMBL" id="CYRY02001228">
    <property type="protein sequence ID" value="VCW63960.1"/>
    <property type="molecule type" value="Genomic_DNA"/>
</dbReference>
<evidence type="ECO:0000256" key="1">
    <source>
        <dbReference type="SAM" id="MobiDB-lite"/>
    </source>
</evidence>
<accession>A0A9X9LE40</accession>
<feature type="region of interest" description="Disordered" evidence="1">
    <location>
        <begin position="123"/>
        <end position="168"/>
    </location>
</feature>
<evidence type="ECO:0000313" key="2">
    <source>
        <dbReference type="EMBL" id="VCW63960.1"/>
    </source>
</evidence>
<keyword evidence="3" id="KW-1185">Reference proteome</keyword>